<dbReference type="STRING" id="988821.SAMN05421867_106201"/>
<dbReference type="GO" id="GO:0043138">
    <property type="term" value="F:3'-5' DNA helicase activity"/>
    <property type="evidence" value="ECO:0007669"/>
    <property type="project" value="UniProtKB-EC"/>
</dbReference>
<evidence type="ECO:0000256" key="5">
    <source>
        <dbReference type="PROSITE-ProRule" id="PRU00560"/>
    </source>
</evidence>
<dbReference type="Pfam" id="PF13245">
    <property type="entry name" value="AAA_19"/>
    <property type="match status" value="1"/>
</dbReference>
<dbReference type="InterPro" id="IPR014016">
    <property type="entry name" value="UvrD-like_ATP-bd"/>
</dbReference>
<dbReference type="PROSITE" id="PS51198">
    <property type="entry name" value="UVRD_HELICASE_ATP_BIND"/>
    <property type="match status" value="1"/>
</dbReference>
<name>A0A1I0Y680_9CELL</name>
<dbReference type="SUPFAM" id="SSF52540">
    <property type="entry name" value="P-loop containing nucleoside triphosphate hydrolases"/>
    <property type="match status" value="1"/>
</dbReference>
<accession>A0A1I0Y680</accession>
<dbReference type="InterPro" id="IPR027417">
    <property type="entry name" value="P-loop_NTPase"/>
</dbReference>
<sequence length="590" mass="64952">MSTDAPELDLSQRAAVEIEAGERQVVVAGPGSGKTEVVSALVARLVDEMLQAGGEPQHSLLVVSFSRAAVHAVNRRLRAAGIGSSAAVRTLDSLAQQIVLDAYGEQITGRDLFDRRVSRAIDALREKVWEGIDDLEHVVVDEVQDVVGVRAELLLALLDALPPHAGFSLLGDPAQAIYDFQLTADHPTSSTDLLQEVFDRHGPERRSLTGTYRAATRDTAAAVALRGAGQDESLAGAEHAVGDFAEALVPVEQHEVVALAREYLGRFAILTATNGQALMEAHDLWDAGVPAVLRRQSAAQVVDRWVAEVLTQRTTWDLDALEVAVGDERLAAERWRGIREWTRGRTVETREISRRLRSGPVPAELLAVEPDLPVVSTVHRAKGLEFDAVVTTEYERFREEDESRSESTRATYVALTRARIRLNRIRRKRYPQVLSKDAASGRWRRSFRSRKQVKAVEIRGDDLDRTIPPGADVAHAQQHLRDRVGPGDPVRLVHDWTSGDVPHWRVMHDEVEIGRTAERFGADLRRQLWGGLDRDLRGAHVECVETVAGEPAAGSADDDGSGRLGLWLGVRLTGFVVRDYKDESKGEDEA</sequence>
<dbReference type="RefSeq" id="WP_139224380.1">
    <property type="nucleotide sequence ID" value="NZ_BONM01000021.1"/>
</dbReference>
<dbReference type="PANTHER" id="PTHR11070:SF2">
    <property type="entry name" value="ATP-DEPENDENT DNA HELICASE SRS2"/>
    <property type="match status" value="1"/>
</dbReference>
<keyword evidence="4 5" id="KW-0067">ATP-binding</keyword>
<organism evidence="7 8">
    <name type="scientific">Cellulomonas marina</name>
    <dbReference type="NCBI Taxonomy" id="988821"/>
    <lineage>
        <taxon>Bacteria</taxon>
        <taxon>Bacillati</taxon>
        <taxon>Actinomycetota</taxon>
        <taxon>Actinomycetes</taxon>
        <taxon>Micrococcales</taxon>
        <taxon>Cellulomonadaceae</taxon>
        <taxon>Cellulomonas</taxon>
    </lineage>
</organism>
<dbReference type="PANTHER" id="PTHR11070">
    <property type="entry name" value="UVRD / RECB / PCRA DNA HELICASE FAMILY MEMBER"/>
    <property type="match status" value="1"/>
</dbReference>
<evidence type="ECO:0000256" key="2">
    <source>
        <dbReference type="ARBA" id="ARBA00022801"/>
    </source>
</evidence>
<proteinExistence type="predicted"/>
<feature type="domain" description="UvrD-like helicase ATP-binding" evidence="6">
    <location>
        <begin position="7"/>
        <end position="406"/>
    </location>
</feature>
<evidence type="ECO:0000313" key="7">
    <source>
        <dbReference type="EMBL" id="SFB08742.1"/>
    </source>
</evidence>
<evidence type="ECO:0000313" key="8">
    <source>
        <dbReference type="Proteomes" id="UP000199012"/>
    </source>
</evidence>
<dbReference type="InterPro" id="IPR000212">
    <property type="entry name" value="DNA_helicase_UvrD/REP"/>
</dbReference>
<dbReference type="GO" id="GO:0016887">
    <property type="term" value="F:ATP hydrolysis activity"/>
    <property type="evidence" value="ECO:0007669"/>
    <property type="project" value="RHEA"/>
</dbReference>
<gene>
    <name evidence="7" type="ORF">SAMN05421867_106201</name>
</gene>
<reference evidence="8" key="1">
    <citation type="submission" date="2016-10" db="EMBL/GenBank/DDBJ databases">
        <authorList>
            <person name="Varghese N."/>
            <person name="Submissions S."/>
        </authorList>
    </citation>
    <scope>NUCLEOTIDE SEQUENCE [LARGE SCALE GENOMIC DNA]</scope>
    <source>
        <strain evidence="8">CGMCC 4.6945</strain>
    </source>
</reference>
<dbReference type="GO" id="GO:0000725">
    <property type="term" value="P:recombinational repair"/>
    <property type="evidence" value="ECO:0007669"/>
    <property type="project" value="TreeGrafter"/>
</dbReference>
<feature type="binding site" evidence="5">
    <location>
        <begin position="28"/>
        <end position="35"/>
    </location>
    <ligand>
        <name>ATP</name>
        <dbReference type="ChEBI" id="CHEBI:30616"/>
    </ligand>
</feature>
<dbReference type="InterPro" id="IPR027785">
    <property type="entry name" value="UvrD-like_helicase_C"/>
</dbReference>
<evidence type="ECO:0000259" key="6">
    <source>
        <dbReference type="PROSITE" id="PS51198"/>
    </source>
</evidence>
<dbReference type="Gene3D" id="3.40.50.300">
    <property type="entry name" value="P-loop containing nucleotide triphosphate hydrolases"/>
    <property type="match status" value="2"/>
</dbReference>
<keyword evidence="3 5" id="KW-0347">Helicase</keyword>
<dbReference type="EMBL" id="FOKA01000006">
    <property type="protein sequence ID" value="SFB08742.1"/>
    <property type="molecule type" value="Genomic_DNA"/>
</dbReference>
<protein>
    <submittedName>
        <fullName evidence="7">UvrD/REP helicase N-terminal domain-containing protein</fullName>
    </submittedName>
</protein>
<evidence type="ECO:0000256" key="1">
    <source>
        <dbReference type="ARBA" id="ARBA00022741"/>
    </source>
</evidence>
<keyword evidence="1 5" id="KW-0547">Nucleotide-binding</keyword>
<dbReference type="GO" id="GO:0005524">
    <property type="term" value="F:ATP binding"/>
    <property type="evidence" value="ECO:0007669"/>
    <property type="project" value="UniProtKB-UniRule"/>
</dbReference>
<dbReference type="AlphaFoldDB" id="A0A1I0Y680"/>
<dbReference type="Pfam" id="PF13538">
    <property type="entry name" value="UvrD_C_2"/>
    <property type="match status" value="1"/>
</dbReference>
<dbReference type="Proteomes" id="UP000199012">
    <property type="component" value="Unassembled WGS sequence"/>
</dbReference>
<evidence type="ECO:0000256" key="4">
    <source>
        <dbReference type="ARBA" id="ARBA00022840"/>
    </source>
</evidence>
<dbReference type="OrthoDB" id="9810135at2"/>
<dbReference type="GO" id="GO:0003677">
    <property type="term" value="F:DNA binding"/>
    <property type="evidence" value="ECO:0007669"/>
    <property type="project" value="InterPro"/>
</dbReference>
<keyword evidence="2 5" id="KW-0378">Hydrolase</keyword>
<evidence type="ECO:0000256" key="3">
    <source>
        <dbReference type="ARBA" id="ARBA00022806"/>
    </source>
</evidence>
<keyword evidence="8" id="KW-1185">Reference proteome</keyword>